<reference evidence="5" key="2">
    <citation type="submission" date="2018-11" db="EMBL/GenBank/DDBJ databases">
        <title>Proposal to divide the Flavobacteriaceae and reorganize its genera based on Amino Acid Identity values calculated from whole genome sequences.</title>
        <authorList>
            <person name="Nicholson A.C."/>
            <person name="Gulvik C.A."/>
            <person name="Whitney A.M."/>
            <person name="Sheth M."/>
            <person name="Batra D."/>
            <person name="Pryor J."/>
            <person name="Bernardet J.-F."/>
            <person name="Hugo C."/>
            <person name="Kampfer P."/>
            <person name="Newman J.D."/>
            <person name="McQuiston J.R."/>
        </authorList>
    </citation>
    <scope>NUCLEOTIDE SEQUENCE [LARGE SCALE GENOMIC DNA]</scope>
    <source>
        <strain evidence="5">H6466</strain>
    </source>
</reference>
<dbReference type="KEGG" id="eva:EIB75_00980"/>
<proteinExistence type="predicted"/>
<keyword evidence="2" id="KW-0472">Membrane</keyword>
<evidence type="ECO:0000313" key="5">
    <source>
        <dbReference type="Proteomes" id="UP000272316"/>
    </source>
</evidence>
<accession>A0A3G8ZMD2</accession>
<evidence type="ECO:0000313" key="4">
    <source>
        <dbReference type="EMBL" id="AZI55664.1"/>
    </source>
</evidence>
<dbReference type="RefSeq" id="WP_124985411.1">
    <property type="nucleotide sequence ID" value="NZ_CP034160.1"/>
</dbReference>
<sequence>MNSFFTEHIAPHIGMFFSAILTGVAGFMFGRKKMDAEVTGLNAENEGKEIENADKLVKLYKDAIDDLGSRYEVKFREVTSMYESKVKLLEDEINLHKRINAQLKEENTMLRKKIKDSGIIL</sequence>
<dbReference type="EMBL" id="CP034160">
    <property type="protein sequence ID" value="AZI55664.1"/>
    <property type="molecule type" value="Genomic_DNA"/>
</dbReference>
<evidence type="ECO:0000256" key="1">
    <source>
        <dbReference type="SAM" id="Coils"/>
    </source>
</evidence>
<gene>
    <name evidence="3" type="ORF">EIB75_00980</name>
    <name evidence="4" type="ORF">EIB75_10560</name>
</gene>
<evidence type="ECO:0008006" key="6">
    <source>
        <dbReference type="Google" id="ProtNLM"/>
    </source>
</evidence>
<feature type="transmembrane region" description="Helical" evidence="2">
    <location>
        <begin position="12"/>
        <end position="30"/>
    </location>
</feature>
<feature type="coiled-coil region" evidence="1">
    <location>
        <begin position="86"/>
        <end position="113"/>
    </location>
</feature>
<dbReference type="KEGG" id="eva:EIB75_10560"/>
<keyword evidence="1" id="KW-0175">Coiled coil</keyword>
<reference evidence="4" key="1">
    <citation type="submission" date="2018-11" db="EMBL/GenBank/DDBJ databases">
        <title>Proposal to divide the Flavobacteriaceae and reorganize its genera based on Amino Acid Identity values calculated from whole genome sequences.</title>
        <authorList>
            <person name="Nicholson A.C."/>
            <person name="Gulvik C.A."/>
            <person name="Whitney A.M."/>
            <person name="Humrighouse B.W."/>
            <person name="Bell M."/>
            <person name="Holmes B."/>
            <person name="Steigerwalt A."/>
            <person name="Villarma A."/>
            <person name="Sheth M."/>
            <person name="Batra D."/>
            <person name="Pryor J."/>
            <person name="Bernardet J.-F."/>
            <person name="Hugo C."/>
            <person name="Kampfer P."/>
            <person name="Newman J."/>
            <person name="Mcquiston J.R."/>
        </authorList>
    </citation>
    <scope>NUCLEOTIDE SEQUENCE [LARGE SCALE GENOMIC DNA]</scope>
    <source>
        <strain evidence="4">H6466</strain>
    </source>
</reference>
<keyword evidence="2" id="KW-1133">Transmembrane helix</keyword>
<dbReference type="Proteomes" id="UP000272316">
    <property type="component" value="Chromosome"/>
</dbReference>
<evidence type="ECO:0000256" key="2">
    <source>
        <dbReference type="SAM" id="Phobius"/>
    </source>
</evidence>
<name>A0A3G8ZMD2_9FLAO</name>
<evidence type="ECO:0000313" key="3">
    <source>
        <dbReference type="EMBL" id="AZI53916.1"/>
    </source>
</evidence>
<keyword evidence="2" id="KW-0812">Transmembrane</keyword>
<dbReference type="AlphaFoldDB" id="A0A3G8ZMD2"/>
<protein>
    <recommendedName>
        <fullName evidence="6">Cell wall anchor protein</fullName>
    </recommendedName>
</protein>
<dbReference type="EMBL" id="CP034160">
    <property type="protein sequence ID" value="AZI53916.1"/>
    <property type="molecule type" value="Genomic_DNA"/>
</dbReference>
<organism evidence="4 5">
    <name type="scientific">Epilithonimonas vandammei</name>
    <dbReference type="NCBI Taxonomy" id="2487072"/>
    <lineage>
        <taxon>Bacteria</taxon>
        <taxon>Pseudomonadati</taxon>
        <taxon>Bacteroidota</taxon>
        <taxon>Flavobacteriia</taxon>
        <taxon>Flavobacteriales</taxon>
        <taxon>Weeksellaceae</taxon>
        <taxon>Chryseobacterium group</taxon>
        <taxon>Epilithonimonas</taxon>
    </lineage>
</organism>